<evidence type="ECO:0000313" key="2">
    <source>
        <dbReference type="EMBL" id="SEJ20613.1"/>
    </source>
</evidence>
<dbReference type="Proteomes" id="UP000183315">
    <property type="component" value="Unassembled WGS sequence"/>
</dbReference>
<protein>
    <submittedName>
        <fullName evidence="2">Uncharacterized protein</fullName>
    </submittedName>
</protein>
<proteinExistence type="predicted"/>
<reference evidence="3" key="1">
    <citation type="submission" date="2016-10" db="EMBL/GenBank/DDBJ databases">
        <authorList>
            <person name="Varghese N."/>
        </authorList>
    </citation>
    <scope>NUCLEOTIDE SEQUENCE [LARGE SCALE GENOMIC DNA]</scope>
    <source>
        <strain evidence="3">DSM 24868</strain>
    </source>
</reference>
<sequence length="439" mass="43449">MIRRIVVLAAAAGAVLAVVTAARLPAEQAPEADVTVAEVTPAVQPIACPGPVEIPVGEIESGDPELGSGSEDRAYATLGDGVAPVGAGYLAGGDVAASLERVGSGDVAGLSATSCVAPVRDQWLVGGSTALGASARLVLTNPSDASTEATVTIYGGLGELEEHAVVSIAPGGQQDLLLEGVAAEVPALAIRVVATGAGVVAHLQDSRLAGFQAAGTDWVARGATPATSLVVPGVGVEGDASAVLRLLAPDGATASLALAGEDGAVDWGGVSALVLEPGVVTEVEVPAVAAGAVEIEADAPVVAGAMLTVPRPVEDGPADAEAADLAWIAAQPVEDGFPRSLMLTEHAASIEVHASTSGGVSFRDASGETVASAVLRAGTVASLPLDLPAGTEITGPADVAWVVTVVDEPGFVSTLAPRRTDVESTEVRVAQRPYVREGS</sequence>
<evidence type="ECO:0000256" key="1">
    <source>
        <dbReference type="SAM" id="SignalP"/>
    </source>
</evidence>
<accession>A0A1H6WUW0</accession>
<dbReference type="AlphaFoldDB" id="A0A1H6WUW0"/>
<feature type="chain" id="PRO_5039584236" evidence="1">
    <location>
        <begin position="22"/>
        <end position="439"/>
    </location>
</feature>
<name>A0A1H6WUW0_9MICO</name>
<keyword evidence="3" id="KW-1185">Reference proteome</keyword>
<feature type="signal peptide" evidence="1">
    <location>
        <begin position="1"/>
        <end position="21"/>
    </location>
</feature>
<dbReference type="OrthoDB" id="3264966at2"/>
<dbReference type="RefSeq" id="WP_042216811.1">
    <property type="nucleotide sequence ID" value="NZ_BBLU01000022.1"/>
</dbReference>
<dbReference type="Pfam" id="PF18986">
    <property type="entry name" value="DUF5719"/>
    <property type="match status" value="1"/>
</dbReference>
<dbReference type="STRING" id="1043493.SAMN05421637_1148"/>
<dbReference type="EMBL" id="FNZI01000002">
    <property type="protein sequence ID" value="SEJ20613.1"/>
    <property type="molecule type" value="Genomic_DNA"/>
</dbReference>
<gene>
    <name evidence="2" type="ORF">SAMN05421637_1148</name>
</gene>
<keyword evidence="1" id="KW-0732">Signal</keyword>
<dbReference type="InterPro" id="IPR043777">
    <property type="entry name" value="DUF5719"/>
</dbReference>
<evidence type="ECO:0000313" key="3">
    <source>
        <dbReference type="Proteomes" id="UP000183315"/>
    </source>
</evidence>
<dbReference type="eggNOG" id="COG3147">
    <property type="taxonomic scope" value="Bacteria"/>
</dbReference>
<organism evidence="2 3">
    <name type="scientific">Demequina mangrovi</name>
    <dbReference type="NCBI Taxonomy" id="1043493"/>
    <lineage>
        <taxon>Bacteria</taxon>
        <taxon>Bacillati</taxon>
        <taxon>Actinomycetota</taxon>
        <taxon>Actinomycetes</taxon>
        <taxon>Micrococcales</taxon>
        <taxon>Demequinaceae</taxon>
        <taxon>Demequina</taxon>
    </lineage>
</organism>